<dbReference type="InterPro" id="IPR023405">
    <property type="entry name" value="Topo_IA_core_domain"/>
</dbReference>
<accession>A0A3B8WQP7</accession>
<protein>
    <recommendedName>
        <fullName evidence="3">DNA topoisomerase III</fullName>
    </recommendedName>
</protein>
<comment type="caution">
    <text evidence="1">The sequence shown here is derived from an EMBL/GenBank/DDBJ whole genome shotgun (WGS) entry which is preliminary data.</text>
</comment>
<feature type="non-terminal residue" evidence="1">
    <location>
        <position position="35"/>
    </location>
</feature>
<dbReference type="Proteomes" id="UP000261325">
    <property type="component" value="Unassembled WGS sequence"/>
</dbReference>
<dbReference type="EMBL" id="DLYI01000319">
    <property type="protein sequence ID" value="HAC30800.1"/>
    <property type="molecule type" value="Genomic_DNA"/>
</dbReference>
<evidence type="ECO:0000313" key="2">
    <source>
        <dbReference type="Proteomes" id="UP000261325"/>
    </source>
</evidence>
<reference evidence="1 2" key="1">
    <citation type="journal article" date="2018" name="Nat. Biotechnol.">
        <title>A standardized bacterial taxonomy based on genome phylogeny substantially revises the tree of life.</title>
        <authorList>
            <person name="Parks D.H."/>
            <person name="Chuvochina M."/>
            <person name="Waite D.W."/>
            <person name="Rinke C."/>
            <person name="Skarshewski A."/>
            <person name="Chaumeil P.A."/>
            <person name="Hugenholtz P."/>
        </authorList>
    </citation>
    <scope>NUCLEOTIDE SEQUENCE [LARGE SCALE GENOMIC DNA]</scope>
    <source>
        <strain evidence="1">UBA9049</strain>
    </source>
</reference>
<name>A0A3B8WQP7_MARNT</name>
<gene>
    <name evidence="1" type="ORF">DCF82_23785</name>
</gene>
<dbReference type="AlphaFoldDB" id="A0A3B8WQP7"/>
<evidence type="ECO:0000313" key="1">
    <source>
        <dbReference type="EMBL" id="HAC30800.1"/>
    </source>
</evidence>
<dbReference type="Gene3D" id="3.40.50.140">
    <property type="match status" value="1"/>
</dbReference>
<evidence type="ECO:0008006" key="3">
    <source>
        <dbReference type="Google" id="ProtNLM"/>
    </source>
</evidence>
<proteinExistence type="predicted"/>
<sequence>MHLYIAEKPSLARAIAAALPGPHEKGQGWIRCGKG</sequence>
<dbReference type="SUPFAM" id="SSF56712">
    <property type="entry name" value="Prokaryotic type I DNA topoisomerase"/>
    <property type="match status" value="1"/>
</dbReference>
<organism evidence="1 2">
    <name type="scientific">Marinobacter nauticus</name>
    <name type="common">Marinobacter hydrocarbonoclasticus</name>
    <name type="synonym">Marinobacter aquaeolei</name>
    <dbReference type="NCBI Taxonomy" id="2743"/>
    <lineage>
        <taxon>Bacteria</taxon>
        <taxon>Pseudomonadati</taxon>
        <taxon>Pseudomonadota</taxon>
        <taxon>Gammaproteobacteria</taxon>
        <taxon>Pseudomonadales</taxon>
        <taxon>Marinobacteraceae</taxon>
        <taxon>Marinobacter</taxon>
    </lineage>
</organism>